<organism evidence="5 6">
    <name type="scientific">Williamsia phyllosphaerae</name>
    <dbReference type="NCBI Taxonomy" id="885042"/>
    <lineage>
        <taxon>Bacteria</taxon>
        <taxon>Bacillati</taxon>
        <taxon>Actinomycetota</taxon>
        <taxon>Actinomycetes</taxon>
        <taxon>Mycobacteriales</taxon>
        <taxon>Nocardiaceae</taxon>
        <taxon>Williamsia</taxon>
    </lineage>
</organism>
<protein>
    <recommendedName>
        <fullName evidence="4">Carrier domain-containing protein</fullName>
    </recommendedName>
</protein>
<dbReference type="SMART" id="SM00824">
    <property type="entry name" value="PKS_TE"/>
    <property type="match status" value="1"/>
</dbReference>
<dbReference type="InterPro" id="IPR036736">
    <property type="entry name" value="ACP-like_sf"/>
</dbReference>
<dbReference type="PROSITE" id="PS00455">
    <property type="entry name" value="AMP_BINDING"/>
    <property type="match status" value="1"/>
</dbReference>
<sequence length="869" mass="92607">MSDSVSAVSVSRSFHERRSPDRLDAWRFESLAQAIAMHAFVRPHDVAVATESSSITSEELYAQVVRLLPAIGDLGGPDRRPLAVEMDGSVESVIMAIAVLASSVPLVPVDRHQPDARRTLISELTGATVVDHHSLLAASAPTTTLRTPPGPSPIADPDPDDVAMILMTSGSTGTPKGVLLSHRMCLGKAYDVIGPLVLTPADRLGNVLPLGFGAGMNTLIAGLLAGVPVLNRDPRSTDPAALRHWLRDNGATTLHCSAALGRALTTTGVVATDSIELPGLRVVVYYGEALQGSDLRTMRAGLAPRATVVNWYACTECGVVAFRSFAPDEAVPDGRLAAGRAVRGRRIMIVDDRRRPVEAGEVGEIWIRGGDFAAGYLGGATLPTTRTADGEQWYQTGDRGRVDDDRVVHVVGRVGSSVKIRGYFVEPAEVESALRRVSGVVDAHVAGVEVEGQTELLAHVETDDSENAPAADARSVRALVRRDLPDWMVPRFIEIYDRIPRTDRGKIDRERLRAPGDLVAGSAAALRTSDLTVLGVAEMVRTVMGRDDIGVDDDLIELGADSLALTTILARVTANFHVRVEVARVAADPTIATIAALARVEVAADARTREGLSVLVPLRDGGDRTPLFVVAGAGAPAVSLIPTSRHLAPDRPVFGLQAWGLENRGRPDRSVAAAARRNIAAVVGVAPRGPLLLAGHSMGAHVAWEMAAQLRESGREVAAVILIDPHLTEDMLTDLRGGTAIVGAEVEEATRSELHTGAALDIGLRRLIAVRLKMAVAGLIQFDPLTQWLLFYNLGMATLRKHRPRPLDVPAAVLRTADNLHGQVHWSLMARGPLHIEDVPGGHTDLLREPNVSSVAAAIDTSIRMLDAE</sequence>
<dbReference type="Gene3D" id="3.30.300.30">
    <property type="match status" value="1"/>
</dbReference>
<comment type="cofactor">
    <cofactor evidence="1">
        <name>pantetheine 4'-phosphate</name>
        <dbReference type="ChEBI" id="CHEBI:47942"/>
    </cofactor>
</comment>
<dbReference type="InterPro" id="IPR020802">
    <property type="entry name" value="TesA-like"/>
</dbReference>
<comment type="caution">
    <text evidence="5">The sequence shown here is derived from an EMBL/GenBank/DDBJ whole genome shotgun (WGS) entry which is preliminary data.</text>
</comment>
<gene>
    <name evidence="5" type="ORF">GCM10007298_39890</name>
</gene>
<name>A0ABQ1V5P4_9NOCA</name>
<dbReference type="PANTHER" id="PTHR45527">
    <property type="entry name" value="NONRIBOSOMAL PEPTIDE SYNTHETASE"/>
    <property type="match status" value="1"/>
</dbReference>
<keyword evidence="3" id="KW-0597">Phosphoprotein</keyword>
<dbReference type="SUPFAM" id="SSF53474">
    <property type="entry name" value="alpha/beta-Hydrolases"/>
    <property type="match status" value="1"/>
</dbReference>
<evidence type="ECO:0000313" key="5">
    <source>
        <dbReference type="EMBL" id="GGF40176.1"/>
    </source>
</evidence>
<dbReference type="Gene3D" id="3.40.50.1820">
    <property type="entry name" value="alpha/beta hydrolase"/>
    <property type="match status" value="1"/>
</dbReference>
<dbReference type="PROSITE" id="PS50075">
    <property type="entry name" value="CARRIER"/>
    <property type="match status" value="1"/>
</dbReference>
<proteinExistence type="predicted"/>
<accession>A0ABQ1V5P4</accession>
<evidence type="ECO:0000256" key="2">
    <source>
        <dbReference type="ARBA" id="ARBA00022450"/>
    </source>
</evidence>
<evidence type="ECO:0000259" key="4">
    <source>
        <dbReference type="PROSITE" id="PS50075"/>
    </source>
</evidence>
<feature type="domain" description="Carrier" evidence="4">
    <location>
        <begin position="527"/>
        <end position="602"/>
    </location>
</feature>
<dbReference type="InterPro" id="IPR001031">
    <property type="entry name" value="Thioesterase"/>
</dbReference>
<dbReference type="InterPro" id="IPR000873">
    <property type="entry name" value="AMP-dep_synth/lig_dom"/>
</dbReference>
<dbReference type="InterPro" id="IPR020845">
    <property type="entry name" value="AMP-binding_CS"/>
</dbReference>
<dbReference type="InterPro" id="IPR006162">
    <property type="entry name" value="Ppantetheine_attach_site"/>
</dbReference>
<dbReference type="Pfam" id="PF00550">
    <property type="entry name" value="PP-binding"/>
    <property type="match status" value="1"/>
</dbReference>
<dbReference type="Pfam" id="PF00501">
    <property type="entry name" value="AMP-binding"/>
    <property type="match status" value="1"/>
</dbReference>
<dbReference type="SUPFAM" id="SSF56801">
    <property type="entry name" value="Acetyl-CoA synthetase-like"/>
    <property type="match status" value="1"/>
</dbReference>
<dbReference type="PROSITE" id="PS00012">
    <property type="entry name" value="PHOSPHOPANTETHEINE"/>
    <property type="match status" value="1"/>
</dbReference>
<dbReference type="InterPro" id="IPR045851">
    <property type="entry name" value="AMP-bd_C_sf"/>
</dbReference>
<dbReference type="InterPro" id="IPR029058">
    <property type="entry name" value="AB_hydrolase_fold"/>
</dbReference>
<dbReference type="EMBL" id="BMCS01000003">
    <property type="protein sequence ID" value="GGF40176.1"/>
    <property type="molecule type" value="Genomic_DNA"/>
</dbReference>
<dbReference type="Gene3D" id="1.10.1200.10">
    <property type="entry name" value="ACP-like"/>
    <property type="match status" value="1"/>
</dbReference>
<evidence type="ECO:0000256" key="3">
    <source>
        <dbReference type="ARBA" id="ARBA00022553"/>
    </source>
</evidence>
<keyword evidence="6" id="KW-1185">Reference proteome</keyword>
<dbReference type="Proteomes" id="UP000632454">
    <property type="component" value="Unassembled WGS sequence"/>
</dbReference>
<evidence type="ECO:0000313" key="6">
    <source>
        <dbReference type="Proteomes" id="UP000632454"/>
    </source>
</evidence>
<dbReference type="Pfam" id="PF13193">
    <property type="entry name" value="AMP-binding_C"/>
    <property type="match status" value="1"/>
</dbReference>
<dbReference type="InterPro" id="IPR009081">
    <property type="entry name" value="PP-bd_ACP"/>
</dbReference>
<dbReference type="InterPro" id="IPR025110">
    <property type="entry name" value="AMP-bd_C"/>
</dbReference>
<dbReference type="InterPro" id="IPR042099">
    <property type="entry name" value="ANL_N_sf"/>
</dbReference>
<dbReference type="PANTHER" id="PTHR45527:SF1">
    <property type="entry name" value="FATTY ACID SYNTHASE"/>
    <property type="match status" value="1"/>
</dbReference>
<dbReference type="SUPFAM" id="SSF47336">
    <property type="entry name" value="ACP-like"/>
    <property type="match status" value="1"/>
</dbReference>
<reference evidence="6" key="1">
    <citation type="journal article" date="2019" name="Int. J. Syst. Evol. Microbiol.">
        <title>The Global Catalogue of Microorganisms (GCM) 10K type strain sequencing project: providing services to taxonomists for standard genome sequencing and annotation.</title>
        <authorList>
            <consortium name="The Broad Institute Genomics Platform"/>
            <consortium name="The Broad Institute Genome Sequencing Center for Infectious Disease"/>
            <person name="Wu L."/>
            <person name="Ma J."/>
        </authorList>
    </citation>
    <scope>NUCLEOTIDE SEQUENCE [LARGE SCALE GENOMIC DNA]</scope>
    <source>
        <strain evidence="6">CCM 7855</strain>
    </source>
</reference>
<dbReference type="Gene3D" id="3.40.50.12780">
    <property type="entry name" value="N-terminal domain of ligase-like"/>
    <property type="match status" value="1"/>
</dbReference>
<keyword evidence="2" id="KW-0596">Phosphopantetheine</keyword>
<dbReference type="Pfam" id="PF00975">
    <property type="entry name" value="Thioesterase"/>
    <property type="match status" value="1"/>
</dbReference>
<evidence type="ECO:0000256" key="1">
    <source>
        <dbReference type="ARBA" id="ARBA00001957"/>
    </source>
</evidence>